<feature type="region of interest" description="Disordered" evidence="1">
    <location>
        <begin position="1"/>
        <end position="27"/>
    </location>
</feature>
<organism evidence="2 3">
    <name type="scientific">Streptomyces globisporus</name>
    <dbReference type="NCBI Taxonomy" id="1908"/>
    <lineage>
        <taxon>Bacteria</taxon>
        <taxon>Bacillati</taxon>
        <taxon>Actinomycetota</taxon>
        <taxon>Actinomycetes</taxon>
        <taxon>Kitasatosporales</taxon>
        <taxon>Streptomycetaceae</taxon>
        <taxon>Streptomyces</taxon>
    </lineage>
</organism>
<gene>
    <name evidence="2" type="ORF">SGL43_03075</name>
</gene>
<accession>A0ABN8V0T7</accession>
<reference evidence="2" key="1">
    <citation type="submission" date="2022-03" db="EMBL/GenBank/DDBJ databases">
        <authorList>
            <person name="Leyn A S."/>
        </authorList>
    </citation>
    <scope>NUCLEOTIDE SEQUENCE</scope>
    <source>
        <strain evidence="2">Streptomyces globisporus 4-3</strain>
    </source>
</reference>
<proteinExistence type="predicted"/>
<protein>
    <submittedName>
        <fullName evidence="2">Uncharacterized protein</fullName>
    </submittedName>
</protein>
<keyword evidence="3" id="KW-1185">Reference proteome</keyword>
<evidence type="ECO:0000313" key="2">
    <source>
        <dbReference type="EMBL" id="CAH9416053.1"/>
    </source>
</evidence>
<name>A0ABN8V0T7_STRGL</name>
<sequence>MQLHRVADGTGPGESHGPVTRHATAPYGRTFMIDNHRTADHALADVH</sequence>
<dbReference type="Proteomes" id="UP001154015">
    <property type="component" value="Unassembled WGS sequence"/>
</dbReference>
<comment type="caution">
    <text evidence="2">The sequence shown here is derived from an EMBL/GenBank/DDBJ whole genome shotgun (WGS) entry which is preliminary data.</text>
</comment>
<evidence type="ECO:0000313" key="3">
    <source>
        <dbReference type="Proteomes" id="UP001154015"/>
    </source>
</evidence>
<dbReference type="EMBL" id="CAKXYP010000008">
    <property type="protein sequence ID" value="CAH9416053.1"/>
    <property type="molecule type" value="Genomic_DNA"/>
</dbReference>
<evidence type="ECO:0000256" key="1">
    <source>
        <dbReference type="SAM" id="MobiDB-lite"/>
    </source>
</evidence>